<protein>
    <submittedName>
        <fullName evidence="7">YqaE/Pmp3 family membrane protein</fullName>
    </submittedName>
</protein>
<dbReference type="AlphaFoldDB" id="A0A2T1LZH1"/>
<dbReference type="Pfam" id="PF01679">
    <property type="entry name" value="Pmp3"/>
    <property type="match status" value="1"/>
</dbReference>
<evidence type="ECO:0000256" key="3">
    <source>
        <dbReference type="ARBA" id="ARBA00022692"/>
    </source>
</evidence>
<dbReference type="RefSeq" id="WP_106456265.1">
    <property type="nucleotide sequence ID" value="NZ_PXOH01000006.1"/>
</dbReference>
<keyword evidence="8" id="KW-1185">Reference proteome</keyword>
<feature type="transmembrane region" description="Helical" evidence="6">
    <location>
        <begin position="26"/>
        <end position="48"/>
    </location>
</feature>
<gene>
    <name evidence="7" type="ORF">C7H19_07515</name>
</gene>
<keyword evidence="3 6" id="KW-0812">Transmembrane</keyword>
<dbReference type="PANTHER" id="PTHR21659:SF42">
    <property type="entry name" value="UPF0057 MEMBRANE PROTEIN ZK632.10-RELATED"/>
    <property type="match status" value="1"/>
</dbReference>
<evidence type="ECO:0000256" key="2">
    <source>
        <dbReference type="ARBA" id="ARBA00009530"/>
    </source>
</evidence>
<keyword evidence="4 6" id="KW-1133">Transmembrane helix</keyword>
<evidence type="ECO:0000256" key="4">
    <source>
        <dbReference type="ARBA" id="ARBA00022989"/>
    </source>
</evidence>
<reference evidence="7 8" key="2">
    <citation type="submission" date="2018-03" db="EMBL/GenBank/DDBJ databases">
        <authorList>
            <person name="Keele B.F."/>
        </authorList>
    </citation>
    <scope>NUCLEOTIDE SEQUENCE [LARGE SCALE GENOMIC DNA]</scope>
    <source>
        <strain evidence="7 8">CCALA 016</strain>
    </source>
</reference>
<organism evidence="7 8">
    <name type="scientific">Aphanothece hegewaldii CCALA 016</name>
    <dbReference type="NCBI Taxonomy" id="2107694"/>
    <lineage>
        <taxon>Bacteria</taxon>
        <taxon>Bacillati</taxon>
        <taxon>Cyanobacteriota</taxon>
        <taxon>Cyanophyceae</taxon>
        <taxon>Oscillatoriophycideae</taxon>
        <taxon>Chroococcales</taxon>
        <taxon>Aphanothecaceae</taxon>
        <taxon>Aphanothece</taxon>
    </lineage>
</organism>
<dbReference type="PANTHER" id="PTHR21659">
    <property type="entry name" value="HYDROPHOBIC PROTEIN RCI2 LOW TEMPERATURE AND SALT RESPONSIVE PROTEIN LTI6 -RELATED"/>
    <property type="match status" value="1"/>
</dbReference>
<evidence type="ECO:0000256" key="5">
    <source>
        <dbReference type="ARBA" id="ARBA00023136"/>
    </source>
</evidence>
<comment type="subcellular location">
    <subcellularLocation>
        <location evidence="1">Membrane</location>
    </subcellularLocation>
</comment>
<dbReference type="EMBL" id="PXOH01000006">
    <property type="protein sequence ID" value="PSF37824.1"/>
    <property type="molecule type" value="Genomic_DNA"/>
</dbReference>
<evidence type="ECO:0000256" key="6">
    <source>
        <dbReference type="SAM" id="Phobius"/>
    </source>
</evidence>
<reference evidence="7 8" key="1">
    <citation type="submission" date="2018-03" db="EMBL/GenBank/DDBJ databases">
        <title>The ancient ancestry and fast evolution of plastids.</title>
        <authorList>
            <person name="Moore K.R."/>
            <person name="Magnabosco C."/>
            <person name="Momper L."/>
            <person name="Gold D.A."/>
            <person name="Bosak T."/>
            <person name="Fournier G.P."/>
        </authorList>
    </citation>
    <scope>NUCLEOTIDE SEQUENCE [LARGE SCALE GENOMIC DNA]</scope>
    <source>
        <strain evidence="7 8">CCALA 016</strain>
    </source>
</reference>
<name>A0A2T1LZH1_9CHRO</name>
<dbReference type="InterPro" id="IPR000612">
    <property type="entry name" value="PMP3"/>
</dbReference>
<keyword evidence="5 6" id="KW-0472">Membrane</keyword>
<comment type="caution">
    <text evidence="7">The sequence shown here is derived from an EMBL/GenBank/DDBJ whole genome shotgun (WGS) entry which is preliminary data.</text>
</comment>
<accession>A0A2T1LZH1</accession>
<evidence type="ECO:0000313" key="8">
    <source>
        <dbReference type="Proteomes" id="UP000239001"/>
    </source>
</evidence>
<evidence type="ECO:0000313" key="7">
    <source>
        <dbReference type="EMBL" id="PSF37824.1"/>
    </source>
</evidence>
<sequence>MLLKIIIAILLPPLSVFLTTGISTAFLINIVLTFIGWFPGVVHALWIINKQSEQRNT</sequence>
<dbReference type="Proteomes" id="UP000239001">
    <property type="component" value="Unassembled WGS sequence"/>
</dbReference>
<dbReference type="OrthoDB" id="9810121at2"/>
<dbReference type="GO" id="GO:0016020">
    <property type="term" value="C:membrane"/>
    <property type="evidence" value="ECO:0007669"/>
    <property type="project" value="UniProtKB-SubCell"/>
</dbReference>
<comment type="similarity">
    <text evidence="2">Belongs to the UPF0057 (PMP3) family.</text>
</comment>
<evidence type="ECO:0000256" key="1">
    <source>
        <dbReference type="ARBA" id="ARBA00004370"/>
    </source>
</evidence>
<proteinExistence type="inferred from homology"/>